<name>A0A067SGE4_GALM3</name>
<dbReference type="HOGENOM" id="CLU_1077867_0_0_1"/>
<feature type="compositionally biased region" description="Polar residues" evidence="1">
    <location>
        <begin position="249"/>
        <end position="258"/>
    </location>
</feature>
<organism evidence="2 3">
    <name type="scientific">Galerina marginata (strain CBS 339.88)</name>
    <dbReference type="NCBI Taxonomy" id="685588"/>
    <lineage>
        <taxon>Eukaryota</taxon>
        <taxon>Fungi</taxon>
        <taxon>Dikarya</taxon>
        <taxon>Basidiomycota</taxon>
        <taxon>Agaricomycotina</taxon>
        <taxon>Agaricomycetes</taxon>
        <taxon>Agaricomycetidae</taxon>
        <taxon>Agaricales</taxon>
        <taxon>Agaricineae</taxon>
        <taxon>Strophariaceae</taxon>
        <taxon>Galerina</taxon>
    </lineage>
</organism>
<dbReference type="EMBL" id="KL142404">
    <property type="protein sequence ID" value="KDR69087.1"/>
    <property type="molecule type" value="Genomic_DNA"/>
</dbReference>
<keyword evidence="3" id="KW-1185">Reference proteome</keyword>
<dbReference type="Proteomes" id="UP000027222">
    <property type="component" value="Unassembled WGS sequence"/>
</dbReference>
<proteinExistence type="predicted"/>
<reference evidence="3" key="1">
    <citation type="journal article" date="2014" name="Proc. Natl. Acad. Sci. U.S.A.">
        <title>Extensive sampling of basidiomycete genomes demonstrates inadequacy of the white-rot/brown-rot paradigm for wood decay fungi.</title>
        <authorList>
            <person name="Riley R."/>
            <person name="Salamov A.A."/>
            <person name="Brown D.W."/>
            <person name="Nagy L.G."/>
            <person name="Floudas D."/>
            <person name="Held B.W."/>
            <person name="Levasseur A."/>
            <person name="Lombard V."/>
            <person name="Morin E."/>
            <person name="Otillar R."/>
            <person name="Lindquist E.A."/>
            <person name="Sun H."/>
            <person name="LaButti K.M."/>
            <person name="Schmutz J."/>
            <person name="Jabbour D."/>
            <person name="Luo H."/>
            <person name="Baker S.E."/>
            <person name="Pisabarro A.G."/>
            <person name="Walton J.D."/>
            <person name="Blanchette R.A."/>
            <person name="Henrissat B."/>
            <person name="Martin F."/>
            <person name="Cullen D."/>
            <person name="Hibbett D.S."/>
            <person name="Grigoriev I.V."/>
        </authorList>
    </citation>
    <scope>NUCLEOTIDE SEQUENCE [LARGE SCALE GENOMIC DNA]</scope>
    <source>
        <strain evidence="3">CBS 339.88</strain>
    </source>
</reference>
<accession>A0A067SGE4</accession>
<evidence type="ECO:0000313" key="3">
    <source>
        <dbReference type="Proteomes" id="UP000027222"/>
    </source>
</evidence>
<protein>
    <submittedName>
        <fullName evidence="2">Uncharacterized protein</fullName>
    </submittedName>
</protein>
<sequence>MTTPTPPAARQYQAPLKRRTSARLAALSAWSALPGCFVPGVPDWARIHLHLQSRTFAGWITGVGWGSNFPKPYHAPPASIPYLSTFLSLSVMGQEYRAHEPCPLDLPGHNYDVGKDAREWDTPHNGREARLTLQSGRVRVRAVLVGTRSSTMALLEVLFSGERLWGVRSRWISPYPHDHKAYISFQHERERELDEIVAMLPPSLPAPSGTSASTLYPSAHRRGGRLHLWPRAGRMARVPPVPGGKTRESPNTNKNFHP</sequence>
<dbReference type="AlphaFoldDB" id="A0A067SGE4"/>
<feature type="region of interest" description="Disordered" evidence="1">
    <location>
        <begin position="235"/>
        <end position="258"/>
    </location>
</feature>
<gene>
    <name evidence="2" type="ORF">GALMADRAFT_230881</name>
</gene>
<evidence type="ECO:0000313" key="2">
    <source>
        <dbReference type="EMBL" id="KDR69087.1"/>
    </source>
</evidence>
<evidence type="ECO:0000256" key="1">
    <source>
        <dbReference type="SAM" id="MobiDB-lite"/>
    </source>
</evidence>